<gene>
    <name evidence="6" type="primary">MDV1</name>
    <name evidence="6" type="ORF">OC846_000156</name>
</gene>
<feature type="repeat" description="WD" evidence="3">
    <location>
        <begin position="572"/>
        <end position="593"/>
    </location>
</feature>
<evidence type="ECO:0000313" key="6">
    <source>
        <dbReference type="EMBL" id="KAK0557862.1"/>
    </source>
</evidence>
<dbReference type="InterPro" id="IPR020472">
    <property type="entry name" value="WD40_PAC1"/>
</dbReference>
<keyword evidence="7" id="KW-1185">Reference proteome</keyword>
<dbReference type="PROSITE" id="PS50082">
    <property type="entry name" value="WD_REPEATS_2"/>
    <property type="match status" value="6"/>
</dbReference>
<dbReference type="EC" id="1.14.11.27" evidence="6"/>
<evidence type="ECO:0000256" key="1">
    <source>
        <dbReference type="ARBA" id="ARBA00022574"/>
    </source>
</evidence>
<dbReference type="PANTHER" id="PTHR22847:SF637">
    <property type="entry name" value="WD REPEAT DOMAIN 5B"/>
    <property type="match status" value="1"/>
</dbReference>
<feature type="region of interest" description="Disordered" evidence="5">
    <location>
        <begin position="705"/>
        <end position="726"/>
    </location>
</feature>
<keyword evidence="6" id="KW-0560">Oxidoreductase</keyword>
<dbReference type="Pfam" id="PF00400">
    <property type="entry name" value="WD40"/>
    <property type="match status" value="3"/>
</dbReference>
<dbReference type="PRINTS" id="PR00320">
    <property type="entry name" value="GPROTEINBRPT"/>
</dbReference>
<feature type="repeat" description="WD" evidence="3">
    <location>
        <begin position="827"/>
        <end position="866"/>
    </location>
</feature>
<dbReference type="AlphaFoldDB" id="A0AAN6GUV6"/>
<feature type="compositionally biased region" description="Basic residues" evidence="5">
    <location>
        <begin position="268"/>
        <end position="282"/>
    </location>
</feature>
<accession>A0AAN6GUV6</accession>
<organism evidence="6 7">
    <name type="scientific">Tilletia horrida</name>
    <dbReference type="NCBI Taxonomy" id="155126"/>
    <lineage>
        <taxon>Eukaryota</taxon>
        <taxon>Fungi</taxon>
        <taxon>Dikarya</taxon>
        <taxon>Basidiomycota</taxon>
        <taxon>Ustilaginomycotina</taxon>
        <taxon>Exobasidiomycetes</taxon>
        <taxon>Tilletiales</taxon>
        <taxon>Tilletiaceae</taxon>
        <taxon>Tilletia</taxon>
    </lineage>
</organism>
<evidence type="ECO:0000256" key="3">
    <source>
        <dbReference type="PROSITE-ProRule" id="PRU00221"/>
    </source>
</evidence>
<feature type="repeat" description="WD" evidence="3">
    <location>
        <begin position="511"/>
        <end position="532"/>
    </location>
</feature>
<dbReference type="GO" id="GO:0005634">
    <property type="term" value="C:nucleus"/>
    <property type="evidence" value="ECO:0007669"/>
    <property type="project" value="TreeGrafter"/>
</dbReference>
<evidence type="ECO:0000256" key="2">
    <source>
        <dbReference type="ARBA" id="ARBA00022737"/>
    </source>
</evidence>
<name>A0AAN6GUV6_9BASI</name>
<dbReference type="InterPro" id="IPR036322">
    <property type="entry name" value="WD40_repeat_dom_sf"/>
</dbReference>
<feature type="compositionally biased region" description="Low complexity" evidence="5">
    <location>
        <begin position="432"/>
        <end position="443"/>
    </location>
</feature>
<sequence>MASNPGHHHHHHQHRPSFSSAGPPSSLSSSAPRDPVTSTVSGAFTEALAHTRAYLHPFATAAANTTSSTANAAAAAVSSFTSGIAAAPSAIASSASAMADPSVTAQAEHTRILADVAPHLLRPRILNAAIASGAAERAGLGSSSGSRTFTSRAILAAPTQLSLTHPARSLAKISAAIRHGPITSNQLRVLESADQILTALSASQSVAAGSASSSSQHAIAGLGGPAGLLEDSVASLALVDDAGPGGIASQVSLLDGFNATLPSALQGRTRRRKARASHRPHMGLKAMGDSARGLLTDSGSAGGEPTSAAESAASATFETKEARKARKARKAARGASLGKDAAAPLTASELEAQVEDIRQDKERLNVRRMLLTAEITEVDTKIAALEAVRNDLHRGLVGMREEELELDEELTGVSELLEIQRLRSAMPGGEKASVSAGVGSSAANAMNTGSTRRRRGPLFLPSEHDDLPSQVAFMTLQPATLGVSHHSAPSSSAGPITALDFSEPYGTLVSASAATDGAVRVWDLSTGEEVGRLRGHGSVPSRATGGYDAANDDSAVSQSVVKCLQVEDALCVTGGADASVRVWDLRRVEEHEVRLRVWAEGGHADRGAGGIRQGGGAAAGGDNDVVVQDEDGVLVESVEPKDEFDPCVSRLEGHSKEVTALYFDDNCLVTGASDKTLRQWDLNTGQCVLTMDILWAISNPSSAQALSGTAPGGGAGPRHSAAADLGSSMMMSPSTSPRFGRQSLGAYDEQLSMSMSTLSASGAGGIPNWAGAFSCPTPAYADGSWEMYTDFVGPGALQFWGYALASGSGDGAVRMWDMRTGQAHRTLLGHTAPVTCLQFDETHVISGSLDKSVRIWDLRMGAISDVIKYEFPVTALQFDTRKIVVAAGENALRVFNRTTLQQTPLMTNGHMAPAERLRYMDRYAVSGGKDSVIKVWAL</sequence>
<feature type="compositionally biased region" description="Low complexity" evidence="5">
    <location>
        <begin position="16"/>
        <end position="32"/>
    </location>
</feature>
<feature type="compositionally biased region" description="Low complexity" evidence="5">
    <location>
        <begin position="303"/>
        <end position="317"/>
    </location>
</feature>
<comment type="caution">
    <text evidence="6">The sequence shown here is derived from an EMBL/GenBank/DDBJ whole genome shotgun (WGS) entry which is preliminary data.</text>
</comment>
<dbReference type="GO" id="GO:1990234">
    <property type="term" value="C:transferase complex"/>
    <property type="evidence" value="ECO:0007669"/>
    <property type="project" value="UniProtKB-ARBA"/>
</dbReference>
<proteinExistence type="predicted"/>
<feature type="repeat" description="WD" evidence="3">
    <location>
        <begin position="907"/>
        <end position="938"/>
    </location>
</feature>
<dbReference type="EMBL" id="JAPDMZ010000002">
    <property type="protein sequence ID" value="KAK0557862.1"/>
    <property type="molecule type" value="Genomic_DNA"/>
</dbReference>
<keyword evidence="2" id="KW-0677">Repeat</keyword>
<reference evidence="6" key="1">
    <citation type="journal article" date="2023" name="PhytoFront">
        <title>Draft Genome Resources of Seven Strains of Tilletia horrida, Causal Agent of Kernel Smut of Rice.</title>
        <authorList>
            <person name="Khanal S."/>
            <person name="Antony Babu S."/>
            <person name="Zhou X.G."/>
        </authorList>
    </citation>
    <scope>NUCLEOTIDE SEQUENCE</scope>
    <source>
        <strain evidence="6">TX6</strain>
    </source>
</reference>
<dbReference type="PROSITE" id="PS00678">
    <property type="entry name" value="WD_REPEATS_1"/>
    <property type="match status" value="3"/>
</dbReference>
<evidence type="ECO:0000256" key="5">
    <source>
        <dbReference type="SAM" id="MobiDB-lite"/>
    </source>
</evidence>
<dbReference type="GO" id="GO:0140680">
    <property type="term" value="F:histone H3K36me/H3K36me2 demethylase activity"/>
    <property type="evidence" value="ECO:0007669"/>
    <property type="project" value="UniProtKB-EC"/>
</dbReference>
<dbReference type="InterPro" id="IPR015943">
    <property type="entry name" value="WD40/YVTN_repeat-like_dom_sf"/>
</dbReference>
<dbReference type="InterPro" id="IPR019775">
    <property type="entry name" value="WD40_repeat_CS"/>
</dbReference>
<feature type="region of interest" description="Disordered" evidence="5">
    <location>
        <begin position="264"/>
        <end position="340"/>
    </location>
</feature>
<feature type="repeat" description="WD" evidence="3">
    <location>
        <begin position="804"/>
        <end position="826"/>
    </location>
</feature>
<evidence type="ECO:0000313" key="7">
    <source>
        <dbReference type="Proteomes" id="UP001176517"/>
    </source>
</evidence>
<feature type="region of interest" description="Disordered" evidence="5">
    <location>
        <begin position="432"/>
        <end position="455"/>
    </location>
</feature>
<feature type="repeat" description="WD" evidence="3">
    <location>
        <begin position="651"/>
        <end position="690"/>
    </location>
</feature>
<dbReference type="SMART" id="SM00320">
    <property type="entry name" value="WD40"/>
    <property type="match status" value="7"/>
</dbReference>
<dbReference type="Gene3D" id="6.10.280.220">
    <property type="match status" value="1"/>
</dbReference>
<dbReference type="Proteomes" id="UP001176517">
    <property type="component" value="Unassembled WGS sequence"/>
</dbReference>
<protein>
    <submittedName>
        <fullName evidence="6">Mitochondrial fission protein</fullName>
        <ecNumber evidence="6">1.14.11.27</ecNumber>
    </submittedName>
</protein>
<dbReference type="Gene3D" id="2.130.10.10">
    <property type="entry name" value="YVTN repeat-like/Quinoprotein amine dehydrogenase"/>
    <property type="match status" value="3"/>
</dbReference>
<feature type="region of interest" description="Disordered" evidence="5">
    <location>
        <begin position="1"/>
        <end position="38"/>
    </location>
</feature>
<dbReference type="PANTHER" id="PTHR22847">
    <property type="entry name" value="WD40 REPEAT PROTEIN"/>
    <property type="match status" value="1"/>
</dbReference>
<keyword evidence="4" id="KW-0175">Coiled coil</keyword>
<dbReference type="InterPro" id="IPR001680">
    <property type="entry name" value="WD40_rpt"/>
</dbReference>
<feature type="coiled-coil region" evidence="4">
    <location>
        <begin position="347"/>
        <end position="374"/>
    </location>
</feature>
<keyword evidence="1 3" id="KW-0853">WD repeat</keyword>
<feature type="compositionally biased region" description="Basic residues" evidence="5">
    <location>
        <begin position="323"/>
        <end position="332"/>
    </location>
</feature>
<dbReference type="SUPFAM" id="SSF50978">
    <property type="entry name" value="WD40 repeat-like"/>
    <property type="match status" value="1"/>
</dbReference>
<evidence type="ECO:0000256" key="4">
    <source>
        <dbReference type="SAM" id="Coils"/>
    </source>
</evidence>
<dbReference type="PROSITE" id="PS50294">
    <property type="entry name" value="WD_REPEATS_REGION"/>
    <property type="match status" value="3"/>
</dbReference>
<feature type="compositionally biased region" description="Basic residues" evidence="5">
    <location>
        <begin position="1"/>
        <end position="15"/>
    </location>
</feature>